<sequence>MELRSRLRSCNVYIITNVDFKRDCNLKISIQSNCILLNYYNNRKRRDSLSSIESLSDYSDDEMDSCVIPVHEFCHIIPNSMSCLKIDKNTISFRILTEPKNGGNFYAEFITPTDNKEMKIDKLNINLEKDDAVQFLCANCSNLISNGLTKFDRILELPTTNLDMSEWFCHGHGNTHNEVKPNKLDFLYRLTYFAIDNDILSEKANKFNSKRTAYHCNRCLAWLGVKSKNTVKLFNSEVKINQNNTEKHVFSHKNTTQSVIKDDFIYTVECMTKEFNLGMQYTMMCKIVLECTISTSKKQFLLIWVIDKELQVLKNTETRISDKVLLQSSYLTKILYKIELEMNEEVENWLADPGVVSTEISKNMFGQGVKHLEEMSLKMPESFRYTNGYCVSYLKA</sequence>
<dbReference type="GO" id="GO:0005829">
    <property type="term" value="C:cytosol"/>
    <property type="evidence" value="ECO:0007669"/>
    <property type="project" value="TreeGrafter"/>
</dbReference>
<evidence type="ECO:0000313" key="9">
    <source>
        <dbReference type="EMBL" id="CAH0718406.1"/>
    </source>
</evidence>
<evidence type="ECO:0000256" key="8">
    <source>
        <dbReference type="ARBA" id="ARBA00064185"/>
    </source>
</evidence>
<evidence type="ECO:0000256" key="6">
    <source>
        <dbReference type="ARBA" id="ARBA00032298"/>
    </source>
</evidence>
<evidence type="ECO:0000313" key="10">
    <source>
        <dbReference type="Proteomes" id="UP000838878"/>
    </source>
</evidence>
<dbReference type="GO" id="GO:0030332">
    <property type="term" value="F:cyclin binding"/>
    <property type="evidence" value="ECO:0007669"/>
    <property type="project" value="TreeGrafter"/>
</dbReference>
<dbReference type="EC" id="2.3.2.26" evidence="2"/>
<dbReference type="PANTHER" id="PTHR31531:SF2">
    <property type="entry name" value="E3 UBIQUITIN-PROTEIN LIGASE E3D"/>
    <property type="match status" value="1"/>
</dbReference>
<name>A0A8J9Y8A4_9NEOP</name>
<evidence type="ECO:0000256" key="1">
    <source>
        <dbReference type="ARBA" id="ARBA00000885"/>
    </source>
</evidence>
<comment type="subunit">
    <text evidence="8">Interacts with UBE2C/UbcH10 (E2 ubiquitin-conjugating enzyme). In vitro, interacts with cyclin-B.</text>
</comment>
<evidence type="ECO:0000256" key="4">
    <source>
        <dbReference type="ARBA" id="ARBA00029737"/>
    </source>
</evidence>
<evidence type="ECO:0000256" key="2">
    <source>
        <dbReference type="ARBA" id="ARBA00012485"/>
    </source>
</evidence>
<proteinExistence type="predicted"/>
<evidence type="ECO:0000256" key="3">
    <source>
        <dbReference type="ARBA" id="ARBA00013646"/>
    </source>
</evidence>
<dbReference type="Pfam" id="PF09814">
    <property type="entry name" value="HECT_2"/>
    <property type="match status" value="1"/>
</dbReference>
<feature type="non-terminal residue" evidence="9">
    <location>
        <position position="396"/>
    </location>
</feature>
<dbReference type="EMBL" id="OV170233">
    <property type="protein sequence ID" value="CAH0718406.1"/>
    <property type="molecule type" value="Genomic_DNA"/>
</dbReference>
<accession>A0A8J9Y8A4</accession>
<evidence type="ECO:0000256" key="7">
    <source>
        <dbReference type="ARBA" id="ARBA00053831"/>
    </source>
</evidence>
<dbReference type="GO" id="GO:0005634">
    <property type="term" value="C:nucleus"/>
    <property type="evidence" value="ECO:0007669"/>
    <property type="project" value="TreeGrafter"/>
</dbReference>
<dbReference type="PANTHER" id="PTHR31531">
    <property type="entry name" value="E3 UBIQUITIN-PROTEIN LIGASE E3D FAMILY MEMBER"/>
    <property type="match status" value="1"/>
</dbReference>
<reference evidence="9" key="1">
    <citation type="submission" date="2021-12" db="EMBL/GenBank/DDBJ databases">
        <authorList>
            <person name="Martin H S."/>
        </authorList>
    </citation>
    <scope>NUCLEOTIDE SEQUENCE</scope>
</reference>
<dbReference type="InterPro" id="IPR019193">
    <property type="entry name" value="UBQ-conj_enz_E2-bd_prot"/>
</dbReference>
<organism evidence="9 10">
    <name type="scientific">Brenthis ino</name>
    <name type="common">lesser marbled fritillary</name>
    <dbReference type="NCBI Taxonomy" id="405034"/>
    <lineage>
        <taxon>Eukaryota</taxon>
        <taxon>Metazoa</taxon>
        <taxon>Ecdysozoa</taxon>
        <taxon>Arthropoda</taxon>
        <taxon>Hexapoda</taxon>
        <taxon>Insecta</taxon>
        <taxon>Pterygota</taxon>
        <taxon>Neoptera</taxon>
        <taxon>Endopterygota</taxon>
        <taxon>Lepidoptera</taxon>
        <taxon>Glossata</taxon>
        <taxon>Ditrysia</taxon>
        <taxon>Papilionoidea</taxon>
        <taxon>Nymphalidae</taxon>
        <taxon>Heliconiinae</taxon>
        <taxon>Argynnini</taxon>
        <taxon>Brenthis</taxon>
    </lineage>
</organism>
<comment type="catalytic activity">
    <reaction evidence="1">
        <text>S-ubiquitinyl-[E2 ubiquitin-conjugating enzyme]-L-cysteine + [acceptor protein]-L-lysine = [E2 ubiquitin-conjugating enzyme]-L-cysteine + N(6)-ubiquitinyl-[acceptor protein]-L-lysine.</text>
        <dbReference type="EC" id="2.3.2.26"/>
    </reaction>
</comment>
<dbReference type="GO" id="GO:0061630">
    <property type="term" value="F:ubiquitin protein ligase activity"/>
    <property type="evidence" value="ECO:0007669"/>
    <property type="project" value="UniProtKB-EC"/>
</dbReference>
<gene>
    <name evidence="9" type="ORF">BINO364_LOCUS4901</name>
</gene>
<evidence type="ECO:0000256" key="5">
    <source>
        <dbReference type="ARBA" id="ARBA00032234"/>
    </source>
</evidence>
<keyword evidence="10" id="KW-1185">Reference proteome</keyword>
<dbReference type="GO" id="GO:0043161">
    <property type="term" value="P:proteasome-mediated ubiquitin-dependent protein catabolic process"/>
    <property type="evidence" value="ECO:0007669"/>
    <property type="project" value="TreeGrafter"/>
</dbReference>
<dbReference type="GO" id="GO:0051865">
    <property type="term" value="P:protein autoubiquitination"/>
    <property type="evidence" value="ECO:0007669"/>
    <property type="project" value="TreeGrafter"/>
</dbReference>
<dbReference type="GO" id="GO:0000151">
    <property type="term" value="C:ubiquitin ligase complex"/>
    <property type="evidence" value="ECO:0007669"/>
    <property type="project" value="TreeGrafter"/>
</dbReference>
<dbReference type="GO" id="GO:0006513">
    <property type="term" value="P:protein monoubiquitination"/>
    <property type="evidence" value="ECO:0007669"/>
    <property type="project" value="TreeGrafter"/>
</dbReference>
<dbReference type="Proteomes" id="UP000838878">
    <property type="component" value="Chromosome 13"/>
</dbReference>
<dbReference type="OrthoDB" id="10264956at2759"/>
<dbReference type="GO" id="GO:0000209">
    <property type="term" value="P:protein polyubiquitination"/>
    <property type="evidence" value="ECO:0007669"/>
    <property type="project" value="TreeGrafter"/>
</dbReference>
<dbReference type="GO" id="GO:0031624">
    <property type="term" value="F:ubiquitin conjugating enzyme binding"/>
    <property type="evidence" value="ECO:0007669"/>
    <property type="project" value="TreeGrafter"/>
</dbReference>
<comment type="function">
    <text evidence="7">E3 ubiquitin-protein ligase which accepts ubiquitin from specific E2 ubiquitin-conjugating enzymes, and transfers it to substrates, generally promoting their degradation by the proteasome. Independently of its E3 ubiquitin-protein ligase activity, acts as an inhibitor of CPSF3 endonuclease activity by blocking CPSF3 active site.</text>
</comment>
<dbReference type="AlphaFoldDB" id="A0A8J9Y8A4"/>
<protein>
    <recommendedName>
        <fullName evidence="3">E3 ubiquitin-protein ligase E3D</fullName>
        <ecNumber evidence="2">2.3.2.26</ecNumber>
    </recommendedName>
    <alternativeName>
        <fullName evidence="6">HECT-type E3 ubiquitin transferase E3D</fullName>
    </alternativeName>
    <alternativeName>
        <fullName evidence="5">UbcH10-binding protein with a HECT-like domain</fullName>
    </alternativeName>
    <alternativeName>
        <fullName evidence="4">Ubiquitin-conjugating enzyme E2C-binding protein</fullName>
    </alternativeName>
</protein>